<dbReference type="Proteomes" id="UP000620133">
    <property type="component" value="Chromosome"/>
</dbReference>
<evidence type="ECO:0000256" key="8">
    <source>
        <dbReference type="ARBA" id="ARBA00022777"/>
    </source>
</evidence>
<evidence type="ECO:0000256" key="14">
    <source>
        <dbReference type="PIRNR" id="PIRNR004491"/>
    </source>
</evidence>
<dbReference type="SUPFAM" id="SSF52374">
    <property type="entry name" value="Nucleotidylyl transferase"/>
    <property type="match status" value="1"/>
</dbReference>
<dbReference type="NCBIfam" id="TIGR00083">
    <property type="entry name" value="ribF"/>
    <property type="match status" value="1"/>
</dbReference>
<dbReference type="InterPro" id="IPR015864">
    <property type="entry name" value="FAD_synthase"/>
</dbReference>
<evidence type="ECO:0000256" key="11">
    <source>
        <dbReference type="ARBA" id="ARBA00023268"/>
    </source>
</evidence>
<dbReference type="GO" id="GO:0005524">
    <property type="term" value="F:ATP binding"/>
    <property type="evidence" value="ECO:0007669"/>
    <property type="project" value="UniProtKB-UniRule"/>
</dbReference>
<keyword evidence="9 14" id="KW-0274">FAD</keyword>
<keyword evidence="5 14" id="KW-0808">Transferase</keyword>
<evidence type="ECO:0000313" key="16">
    <source>
        <dbReference type="EMBL" id="BCR35989.1"/>
    </source>
</evidence>
<evidence type="ECO:0000256" key="1">
    <source>
        <dbReference type="ARBA" id="ARBA00004726"/>
    </source>
</evidence>
<keyword evidence="11" id="KW-0511">Multifunctional enzyme</keyword>
<feature type="domain" description="Riboflavin kinase" evidence="15">
    <location>
        <begin position="172"/>
        <end position="296"/>
    </location>
</feature>
<dbReference type="InterPro" id="IPR015865">
    <property type="entry name" value="Riboflavin_kinase_bac/euk"/>
</dbReference>
<evidence type="ECO:0000256" key="5">
    <source>
        <dbReference type="ARBA" id="ARBA00022679"/>
    </source>
</evidence>
<evidence type="ECO:0000256" key="4">
    <source>
        <dbReference type="ARBA" id="ARBA00022643"/>
    </source>
</evidence>
<comment type="similarity">
    <text evidence="14">Belongs to the ribF family.</text>
</comment>
<keyword evidence="17" id="KW-1185">Reference proteome</keyword>
<dbReference type="GO" id="GO:0009231">
    <property type="term" value="P:riboflavin biosynthetic process"/>
    <property type="evidence" value="ECO:0007669"/>
    <property type="project" value="InterPro"/>
</dbReference>
<dbReference type="GO" id="GO:0008531">
    <property type="term" value="F:riboflavin kinase activity"/>
    <property type="evidence" value="ECO:0007669"/>
    <property type="project" value="UniProtKB-UniRule"/>
</dbReference>
<evidence type="ECO:0000256" key="7">
    <source>
        <dbReference type="ARBA" id="ARBA00022741"/>
    </source>
</evidence>
<dbReference type="Pfam" id="PF01687">
    <property type="entry name" value="Flavokinase"/>
    <property type="match status" value="1"/>
</dbReference>
<dbReference type="GO" id="GO:0003919">
    <property type="term" value="F:FMN adenylyltransferase activity"/>
    <property type="evidence" value="ECO:0007669"/>
    <property type="project" value="UniProtKB-UniRule"/>
</dbReference>
<comment type="pathway">
    <text evidence="1 14">Cofactor biosynthesis; FAD biosynthesis; FAD from FMN: step 1/1.</text>
</comment>
<dbReference type="AlphaFoldDB" id="A0A7U9TKP3"/>
<accession>A0A7U9TKP3</accession>
<dbReference type="Pfam" id="PF06574">
    <property type="entry name" value="FAD_syn"/>
    <property type="match status" value="1"/>
</dbReference>
<dbReference type="EMBL" id="AP024412">
    <property type="protein sequence ID" value="BCR35989.1"/>
    <property type="molecule type" value="Genomic_DNA"/>
</dbReference>
<evidence type="ECO:0000313" key="17">
    <source>
        <dbReference type="Proteomes" id="UP000620133"/>
    </source>
</evidence>
<dbReference type="InterPro" id="IPR002606">
    <property type="entry name" value="Riboflavin_kinase_bac"/>
</dbReference>
<reference evidence="16" key="1">
    <citation type="submission" date="2021-01" db="EMBL/GenBank/DDBJ databases">
        <title>Draft genome sequence of Acholeplasmataceae bacterium strain Mahy22.</title>
        <authorList>
            <person name="Watanabe M."/>
            <person name="Kojima H."/>
            <person name="Fukui M."/>
        </authorList>
    </citation>
    <scope>NUCLEOTIDE SEQUENCE</scope>
    <source>
        <strain evidence="16">Mahy22</strain>
    </source>
</reference>
<evidence type="ECO:0000259" key="15">
    <source>
        <dbReference type="SMART" id="SM00904"/>
    </source>
</evidence>
<evidence type="ECO:0000256" key="3">
    <source>
        <dbReference type="ARBA" id="ARBA00022630"/>
    </source>
</evidence>
<dbReference type="KEGG" id="manr:MPAN_008820"/>
<dbReference type="Gene3D" id="3.40.50.620">
    <property type="entry name" value="HUPs"/>
    <property type="match status" value="1"/>
</dbReference>
<organism evidence="16 17">
    <name type="scientific">Mariniplasma anaerobium</name>
    <dbReference type="NCBI Taxonomy" id="2735436"/>
    <lineage>
        <taxon>Bacteria</taxon>
        <taxon>Bacillati</taxon>
        <taxon>Mycoplasmatota</taxon>
        <taxon>Mollicutes</taxon>
        <taxon>Acholeplasmatales</taxon>
        <taxon>Acholeplasmataceae</taxon>
        <taxon>Mariniplasma</taxon>
    </lineage>
</organism>
<keyword evidence="3 14" id="KW-0285">Flavoprotein</keyword>
<dbReference type="PANTHER" id="PTHR22749:SF6">
    <property type="entry name" value="RIBOFLAVIN KINASE"/>
    <property type="match status" value="1"/>
</dbReference>
<dbReference type="InterPro" id="IPR014729">
    <property type="entry name" value="Rossmann-like_a/b/a_fold"/>
</dbReference>
<evidence type="ECO:0000256" key="10">
    <source>
        <dbReference type="ARBA" id="ARBA00022840"/>
    </source>
</evidence>
<evidence type="ECO:0000256" key="12">
    <source>
        <dbReference type="ARBA" id="ARBA00047880"/>
    </source>
</evidence>
<comment type="catalytic activity">
    <reaction evidence="12 14">
        <text>riboflavin + ATP = FMN + ADP + H(+)</text>
        <dbReference type="Rhea" id="RHEA:14357"/>
        <dbReference type="ChEBI" id="CHEBI:15378"/>
        <dbReference type="ChEBI" id="CHEBI:30616"/>
        <dbReference type="ChEBI" id="CHEBI:57986"/>
        <dbReference type="ChEBI" id="CHEBI:58210"/>
        <dbReference type="ChEBI" id="CHEBI:456216"/>
        <dbReference type="EC" id="2.7.1.26"/>
    </reaction>
</comment>
<evidence type="ECO:0000256" key="2">
    <source>
        <dbReference type="ARBA" id="ARBA00005201"/>
    </source>
</evidence>
<keyword evidence="10 14" id="KW-0067">ATP-binding</keyword>
<dbReference type="PANTHER" id="PTHR22749">
    <property type="entry name" value="RIBOFLAVIN KINASE/FMN ADENYLYLTRANSFERASE"/>
    <property type="match status" value="1"/>
</dbReference>
<comment type="pathway">
    <text evidence="2 14">Cofactor biosynthesis; FMN biosynthesis; FMN from riboflavin (ATP route): step 1/1.</text>
</comment>
<dbReference type="UniPathway" id="UPA00277">
    <property type="reaction ID" value="UER00407"/>
</dbReference>
<dbReference type="InterPro" id="IPR023465">
    <property type="entry name" value="Riboflavin_kinase_dom_sf"/>
</dbReference>
<evidence type="ECO:0000256" key="6">
    <source>
        <dbReference type="ARBA" id="ARBA00022695"/>
    </source>
</evidence>
<gene>
    <name evidence="16" type="primary">ribC</name>
    <name evidence="16" type="ORF">MPAN_008820</name>
</gene>
<protein>
    <recommendedName>
        <fullName evidence="14">Riboflavin biosynthesis protein</fullName>
    </recommendedName>
    <domain>
        <recommendedName>
            <fullName evidence="14">Riboflavin kinase</fullName>
            <ecNumber evidence="14">2.7.1.26</ecNumber>
        </recommendedName>
        <alternativeName>
            <fullName evidence="14">Flavokinase</fullName>
        </alternativeName>
    </domain>
    <domain>
        <recommendedName>
            <fullName evidence="14">FMN adenylyltransferase</fullName>
            <ecNumber evidence="14">2.7.7.2</ecNumber>
        </recommendedName>
        <alternativeName>
            <fullName evidence="14">FAD pyrophosphorylase</fullName>
        </alternativeName>
        <alternativeName>
            <fullName evidence="14">FAD synthase</fullName>
        </alternativeName>
    </domain>
</protein>
<dbReference type="EC" id="2.7.1.26" evidence="14"/>
<sequence length="297" mass="35147">MIILYNTYDKIENTDDLTITMGNFDGLHLGHQQLINRVLRYKDTKHAVLTYDPHPSEILRKMPFRTLTQKRDKIELLSQFPLDYAIIVKFDEPFSKLNVKQFIEFLQRISVKRLVIGRDARFAYRGVGTIDELRKYFVVDVMNDLVYNHTRVSTTYIKDFLIQGDLGSARKLLNRHYQITGKVLHGHKIGRGIGYPTANIDFDNYYLPRMGVYYVKVFVNETWYHGMANIGHNPTINFSESRRLEIFILDFDEDIYDKKVLVDFMHYMRPEYRFPSKDALIRQLKKDEQMVRSLAKV</sequence>
<dbReference type="RefSeq" id="WP_176239832.1">
    <property type="nucleotide sequence ID" value="NZ_AP024412.1"/>
</dbReference>
<keyword evidence="4 14" id="KW-0288">FMN</keyword>
<proteinExistence type="inferred from homology"/>
<keyword evidence="8 14" id="KW-0418">Kinase</keyword>
<comment type="catalytic activity">
    <reaction evidence="13 14">
        <text>FMN + ATP + H(+) = FAD + diphosphate</text>
        <dbReference type="Rhea" id="RHEA:17237"/>
        <dbReference type="ChEBI" id="CHEBI:15378"/>
        <dbReference type="ChEBI" id="CHEBI:30616"/>
        <dbReference type="ChEBI" id="CHEBI:33019"/>
        <dbReference type="ChEBI" id="CHEBI:57692"/>
        <dbReference type="ChEBI" id="CHEBI:58210"/>
        <dbReference type="EC" id="2.7.7.2"/>
    </reaction>
</comment>
<dbReference type="EC" id="2.7.7.2" evidence="14"/>
<keyword evidence="6 14" id="KW-0548">Nucleotidyltransferase</keyword>
<name>A0A7U9TKP3_9MOLU</name>
<dbReference type="Gene3D" id="2.40.30.30">
    <property type="entry name" value="Riboflavin kinase-like"/>
    <property type="match status" value="1"/>
</dbReference>
<dbReference type="PIRSF" id="PIRSF004491">
    <property type="entry name" value="FAD_Synth"/>
    <property type="match status" value="1"/>
</dbReference>
<dbReference type="GO" id="GO:0006747">
    <property type="term" value="P:FAD biosynthetic process"/>
    <property type="evidence" value="ECO:0007669"/>
    <property type="project" value="UniProtKB-UniRule"/>
</dbReference>
<evidence type="ECO:0000256" key="13">
    <source>
        <dbReference type="ARBA" id="ARBA00049494"/>
    </source>
</evidence>
<dbReference type="InterPro" id="IPR023468">
    <property type="entry name" value="Riboflavin_kinase"/>
</dbReference>
<dbReference type="UniPathway" id="UPA00276">
    <property type="reaction ID" value="UER00406"/>
</dbReference>
<keyword evidence="7 14" id="KW-0547">Nucleotide-binding</keyword>
<evidence type="ECO:0000256" key="9">
    <source>
        <dbReference type="ARBA" id="ARBA00022827"/>
    </source>
</evidence>
<dbReference type="CDD" id="cd02064">
    <property type="entry name" value="FAD_synthetase_N"/>
    <property type="match status" value="1"/>
</dbReference>
<dbReference type="SMART" id="SM00904">
    <property type="entry name" value="Flavokinase"/>
    <property type="match status" value="1"/>
</dbReference>
<dbReference type="SUPFAM" id="SSF82114">
    <property type="entry name" value="Riboflavin kinase-like"/>
    <property type="match status" value="1"/>
</dbReference>
<dbReference type="NCBIfam" id="NF004162">
    <property type="entry name" value="PRK05627.1-5"/>
    <property type="match status" value="1"/>
</dbReference>
<dbReference type="GO" id="GO:0009398">
    <property type="term" value="P:FMN biosynthetic process"/>
    <property type="evidence" value="ECO:0007669"/>
    <property type="project" value="UniProtKB-UniRule"/>
</dbReference>